<feature type="compositionally biased region" description="Basic and acidic residues" evidence="1">
    <location>
        <begin position="68"/>
        <end position="83"/>
    </location>
</feature>
<name>A0A381UDJ8_9ZZZZ</name>
<sequence length="132" mass="15414">MSFDKFVKNLSEDQKKELLMVLKESTDTDNKVAPKLVPKIEDGSFTTSIQKKQTEGETFGVPVTEMPRFNKFEDDGSDHKDKQNATPDVELTERRRPPFKKITQTCTRCDNTVETHPQFYREFYICDRCLKK</sequence>
<protein>
    <submittedName>
        <fullName evidence="2">Uncharacterized protein</fullName>
    </submittedName>
</protein>
<dbReference type="AlphaFoldDB" id="A0A381UDJ8"/>
<proteinExistence type="predicted"/>
<organism evidence="2">
    <name type="scientific">marine metagenome</name>
    <dbReference type="NCBI Taxonomy" id="408172"/>
    <lineage>
        <taxon>unclassified sequences</taxon>
        <taxon>metagenomes</taxon>
        <taxon>ecological metagenomes</taxon>
    </lineage>
</organism>
<feature type="region of interest" description="Disordered" evidence="1">
    <location>
        <begin position="64"/>
        <end position="96"/>
    </location>
</feature>
<evidence type="ECO:0000256" key="1">
    <source>
        <dbReference type="SAM" id="MobiDB-lite"/>
    </source>
</evidence>
<accession>A0A381UDJ8</accession>
<gene>
    <name evidence="2" type="ORF">METZ01_LOCUS79140</name>
</gene>
<dbReference type="EMBL" id="UINC01006231">
    <property type="protein sequence ID" value="SVA26286.1"/>
    <property type="molecule type" value="Genomic_DNA"/>
</dbReference>
<evidence type="ECO:0000313" key="2">
    <source>
        <dbReference type="EMBL" id="SVA26286.1"/>
    </source>
</evidence>
<reference evidence="2" key="1">
    <citation type="submission" date="2018-05" db="EMBL/GenBank/DDBJ databases">
        <authorList>
            <person name="Lanie J.A."/>
            <person name="Ng W.-L."/>
            <person name="Kazmierczak K.M."/>
            <person name="Andrzejewski T.M."/>
            <person name="Davidsen T.M."/>
            <person name="Wayne K.J."/>
            <person name="Tettelin H."/>
            <person name="Glass J.I."/>
            <person name="Rusch D."/>
            <person name="Podicherti R."/>
            <person name="Tsui H.-C.T."/>
            <person name="Winkler M.E."/>
        </authorList>
    </citation>
    <scope>NUCLEOTIDE SEQUENCE</scope>
</reference>